<name>A0ACC0C600_CATRO</name>
<sequence length="1046" mass="115168">MGTEIPNRANFPLRPATVPFGAPRGASPFSASGPVVGAEASAFRPTPPVAGSQVPTPSFTPGPVAGPDAVGFRPVTPSRPGDPAGPPPSASYGPPHTGPFQRFPSPLFSTTAQAPVAPPPVRPPMGASSSPPVSLHSQPQPVFMGSPPQSINSVQSGMNVPQSSVDSPFAAPRPNFQQSSPPIRSTYPAPRGTLQSALPGFPSKQPNAAAQAPSVNSVPFPSQQGGYVAPIPPPSRPFPAQQGGFVQSPPLAAPSGFYQREQMQHPGSMPPMATAQGLAEDFSSLSLGSVPGSFDAGVDPKALPRPLDGDVEQKIFSEMYPMNCSSRYLRLTTSALPSSQSLASRWHLPLGAVVCPLAEAPEGEEVPVVNFVNTGIIRCRRCRTYVNPYVAFTDSGRKWRCNICSLLNDVPGEYFAHLDASGRRVDLDQRPELTQGSVEFVAPAEYMVRPPMPPLYFFLIDVSISAVRSGMLETVAETIKSCLDSLPGFPRTQIGFITYDSTVHFYNMKSTLSQPQMMVVSDLDDIFVPLPDDLLVNLSESRAVVDAFLNSFPSMFQDNMNVESAFGPALKAAFMVMSQLGGKLLIFQNTLPSLGAGRLRLRGDDARVYGTDKEHMLRLPEDPFYKQMAADFSKYQIAVNLYAFSDKYTDIATLGTLAKYTGGQVYYYPNFVSSHKDKLRHELARDLTRETAWEAVMRIRCGKGVRFTSYHGNFMLRSTDLMALPAVDCDKAYAMQLCLEETLLTTQTVYFQVALLYTSSSGERRIRVHTAAAPVVSDLAEMYRMADTGAVVSLLSRLAIEKSLSYKLEEARNSVQSRIVKALREYRNLYSVQHRLAGRMIYPDSLKFLPLYGLALFKSTSLRGGYADVQLDERCAAGYTMMALPVKKLLKLLYPNLIRIDEFLLKTTPLTDESNEIWKRHPLTVESLDSRGLYIFDDGFRFVLWFGRMLSPEIAMNLLGEDFATDYSKVRLTERDNEMSRRLMKIIQKYRESDPSYYQLCHLVRQGEQPREGFFLLANLVEDQVGGTNGYVDWMLQLHRQVQQSA</sequence>
<evidence type="ECO:0000313" key="1">
    <source>
        <dbReference type="EMBL" id="KAI5680216.1"/>
    </source>
</evidence>
<evidence type="ECO:0000313" key="2">
    <source>
        <dbReference type="Proteomes" id="UP001060085"/>
    </source>
</evidence>
<keyword evidence="2" id="KW-1185">Reference proteome</keyword>
<dbReference type="EMBL" id="CM044701">
    <property type="protein sequence ID" value="KAI5680216.1"/>
    <property type="molecule type" value="Genomic_DNA"/>
</dbReference>
<proteinExistence type="predicted"/>
<protein>
    <submittedName>
        <fullName evidence="1">Uncharacterized protein</fullName>
    </submittedName>
</protein>
<dbReference type="Proteomes" id="UP001060085">
    <property type="component" value="Linkage Group LG01"/>
</dbReference>
<gene>
    <name evidence="1" type="ORF">M9H77_01443</name>
</gene>
<comment type="caution">
    <text evidence="1">The sequence shown here is derived from an EMBL/GenBank/DDBJ whole genome shotgun (WGS) entry which is preliminary data.</text>
</comment>
<accession>A0ACC0C600</accession>
<reference evidence="2" key="1">
    <citation type="journal article" date="2023" name="Nat. Plants">
        <title>Single-cell RNA sequencing provides a high-resolution roadmap for understanding the multicellular compartmentation of specialized metabolism.</title>
        <authorList>
            <person name="Sun S."/>
            <person name="Shen X."/>
            <person name="Li Y."/>
            <person name="Li Y."/>
            <person name="Wang S."/>
            <person name="Li R."/>
            <person name="Zhang H."/>
            <person name="Shen G."/>
            <person name="Guo B."/>
            <person name="Wei J."/>
            <person name="Xu J."/>
            <person name="St-Pierre B."/>
            <person name="Chen S."/>
            <person name="Sun C."/>
        </authorList>
    </citation>
    <scope>NUCLEOTIDE SEQUENCE [LARGE SCALE GENOMIC DNA]</scope>
</reference>
<organism evidence="1 2">
    <name type="scientific">Catharanthus roseus</name>
    <name type="common">Madagascar periwinkle</name>
    <name type="synonym">Vinca rosea</name>
    <dbReference type="NCBI Taxonomy" id="4058"/>
    <lineage>
        <taxon>Eukaryota</taxon>
        <taxon>Viridiplantae</taxon>
        <taxon>Streptophyta</taxon>
        <taxon>Embryophyta</taxon>
        <taxon>Tracheophyta</taxon>
        <taxon>Spermatophyta</taxon>
        <taxon>Magnoliopsida</taxon>
        <taxon>eudicotyledons</taxon>
        <taxon>Gunneridae</taxon>
        <taxon>Pentapetalae</taxon>
        <taxon>asterids</taxon>
        <taxon>lamiids</taxon>
        <taxon>Gentianales</taxon>
        <taxon>Apocynaceae</taxon>
        <taxon>Rauvolfioideae</taxon>
        <taxon>Vinceae</taxon>
        <taxon>Catharanthinae</taxon>
        <taxon>Catharanthus</taxon>
    </lineage>
</organism>